<dbReference type="InterPro" id="IPR050109">
    <property type="entry name" value="HTH-type_TetR-like_transc_reg"/>
</dbReference>
<dbReference type="PRINTS" id="PR00455">
    <property type="entry name" value="HTHTETR"/>
</dbReference>
<feature type="DNA-binding region" description="H-T-H motif" evidence="4">
    <location>
        <begin position="34"/>
        <end position="53"/>
    </location>
</feature>
<reference evidence="6 7" key="2">
    <citation type="submission" date="2019-01" db="EMBL/GenBank/DDBJ databases">
        <authorList>
            <person name="Li Y."/>
        </authorList>
    </citation>
    <scope>NUCLEOTIDE SEQUENCE [LARGE SCALE GENOMIC DNA]</scope>
    <source>
        <strain evidence="6 7">2D-5</strain>
    </source>
</reference>
<evidence type="ECO:0000256" key="3">
    <source>
        <dbReference type="ARBA" id="ARBA00023163"/>
    </source>
</evidence>
<dbReference type="SUPFAM" id="SSF46689">
    <property type="entry name" value="Homeodomain-like"/>
    <property type="match status" value="1"/>
</dbReference>
<dbReference type="GO" id="GO:0000976">
    <property type="term" value="F:transcription cis-regulatory region binding"/>
    <property type="evidence" value="ECO:0007669"/>
    <property type="project" value="TreeGrafter"/>
</dbReference>
<dbReference type="EMBL" id="SAUW01000015">
    <property type="protein sequence ID" value="RWR09221.1"/>
    <property type="molecule type" value="Genomic_DNA"/>
</dbReference>
<sequence length="216" mass="24475">MTMGLRAKNRRLKQEALIAAATRLFEEKGFDATQMEEVAAMAGTATATAYNYFDSKNKLLTTIMLRQLRLNLPARRRLLNDLPEHPVEGIIAFERLLAQQTLRLLGKRAWRAVFRAGYDNEDSGLKRIGKTLSWIISLHYRRMFEIYRQRGRLAPDVDVSLAAELTVIAGTAYFSRFLMHDEMTVEELLEFIPSYAKVILSPWTIAEASHPTGGAG</sequence>
<organism evidence="6 7">
    <name type="scientific">Paenirhodobacter populi</name>
    <dbReference type="NCBI Taxonomy" id="2306993"/>
    <lineage>
        <taxon>Bacteria</taxon>
        <taxon>Pseudomonadati</taxon>
        <taxon>Pseudomonadota</taxon>
        <taxon>Alphaproteobacteria</taxon>
        <taxon>Rhodobacterales</taxon>
        <taxon>Rhodobacter group</taxon>
        <taxon>Paenirhodobacter</taxon>
    </lineage>
</organism>
<dbReference type="RefSeq" id="WP_128270252.1">
    <property type="nucleotide sequence ID" value="NZ_SAUW01000015.1"/>
</dbReference>
<reference evidence="6 7" key="1">
    <citation type="submission" date="2019-01" db="EMBL/GenBank/DDBJ databases">
        <title>Sinorhodobacter populi sp. nov. isolated from the symptomatic bark tissue of Populus euramericana canker.</title>
        <authorList>
            <person name="Xu G."/>
        </authorList>
    </citation>
    <scope>NUCLEOTIDE SEQUENCE [LARGE SCALE GENOMIC DNA]</scope>
    <source>
        <strain evidence="6 7">2D-5</strain>
    </source>
</reference>
<keyword evidence="3" id="KW-0804">Transcription</keyword>
<dbReference type="FunFam" id="1.10.10.60:FF:000141">
    <property type="entry name" value="TetR family transcriptional regulator"/>
    <property type="match status" value="1"/>
</dbReference>
<evidence type="ECO:0000256" key="1">
    <source>
        <dbReference type="ARBA" id="ARBA00023015"/>
    </source>
</evidence>
<proteinExistence type="predicted"/>
<dbReference type="InterPro" id="IPR001647">
    <property type="entry name" value="HTH_TetR"/>
</dbReference>
<evidence type="ECO:0000256" key="2">
    <source>
        <dbReference type="ARBA" id="ARBA00023125"/>
    </source>
</evidence>
<evidence type="ECO:0000313" key="6">
    <source>
        <dbReference type="EMBL" id="RWR09221.1"/>
    </source>
</evidence>
<evidence type="ECO:0000259" key="5">
    <source>
        <dbReference type="PROSITE" id="PS50977"/>
    </source>
</evidence>
<dbReference type="PANTHER" id="PTHR30055">
    <property type="entry name" value="HTH-TYPE TRANSCRIPTIONAL REGULATOR RUTR"/>
    <property type="match status" value="1"/>
</dbReference>
<dbReference type="PROSITE" id="PS50977">
    <property type="entry name" value="HTH_TETR_2"/>
    <property type="match status" value="1"/>
</dbReference>
<dbReference type="Pfam" id="PF00440">
    <property type="entry name" value="TetR_N"/>
    <property type="match status" value="1"/>
</dbReference>
<dbReference type="Proteomes" id="UP000285710">
    <property type="component" value="Unassembled WGS sequence"/>
</dbReference>
<dbReference type="InterPro" id="IPR009057">
    <property type="entry name" value="Homeodomain-like_sf"/>
</dbReference>
<keyword evidence="7" id="KW-1185">Reference proteome</keyword>
<gene>
    <name evidence="6" type="ORF">D2T33_14615</name>
</gene>
<keyword evidence="1" id="KW-0805">Transcription regulation</keyword>
<protein>
    <submittedName>
        <fullName evidence="6">TetR/AcrR family transcriptional regulator</fullName>
    </submittedName>
</protein>
<dbReference type="GO" id="GO:0003700">
    <property type="term" value="F:DNA-binding transcription factor activity"/>
    <property type="evidence" value="ECO:0007669"/>
    <property type="project" value="TreeGrafter"/>
</dbReference>
<keyword evidence="2 4" id="KW-0238">DNA-binding</keyword>
<dbReference type="PANTHER" id="PTHR30055:SF234">
    <property type="entry name" value="HTH-TYPE TRANSCRIPTIONAL REGULATOR BETI"/>
    <property type="match status" value="1"/>
</dbReference>
<evidence type="ECO:0000256" key="4">
    <source>
        <dbReference type="PROSITE-ProRule" id="PRU00335"/>
    </source>
</evidence>
<comment type="caution">
    <text evidence="6">The sequence shown here is derived from an EMBL/GenBank/DDBJ whole genome shotgun (WGS) entry which is preliminary data.</text>
</comment>
<feature type="domain" description="HTH tetR-type" evidence="5">
    <location>
        <begin position="11"/>
        <end position="71"/>
    </location>
</feature>
<evidence type="ECO:0000313" key="7">
    <source>
        <dbReference type="Proteomes" id="UP000285710"/>
    </source>
</evidence>
<dbReference type="Gene3D" id="1.10.357.10">
    <property type="entry name" value="Tetracycline Repressor, domain 2"/>
    <property type="match status" value="1"/>
</dbReference>
<dbReference type="AlphaFoldDB" id="A0A443IRU8"/>
<name>A0A443IRU8_9RHOB</name>
<accession>A0A443IRU8</accession>